<evidence type="ECO:0000256" key="1">
    <source>
        <dbReference type="ARBA" id="ARBA00005964"/>
    </source>
</evidence>
<dbReference type="Pfam" id="PF00135">
    <property type="entry name" value="COesterase"/>
    <property type="match status" value="1"/>
</dbReference>
<evidence type="ECO:0000256" key="3">
    <source>
        <dbReference type="RuleBase" id="RU361235"/>
    </source>
</evidence>
<evidence type="ECO:0000313" key="6">
    <source>
        <dbReference type="EMBL" id="MFC5064776.1"/>
    </source>
</evidence>
<dbReference type="EC" id="3.1.1.-" evidence="3"/>
<evidence type="ECO:0000256" key="2">
    <source>
        <dbReference type="ARBA" id="ARBA00022801"/>
    </source>
</evidence>
<comment type="similarity">
    <text evidence="1 3">Belongs to the type-B carboxylesterase/lipase family.</text>
</comment>
<keyword evidence="2 3" id="KW-0378">Hydrolase</keyword>
<dbReference type="InterPro" id="IPR002018">
    <property type="entry name" value="CarbesteraseB"/>
</dbReference>
<dbReference type="SUPFAM" id="SSF53474">
    <property type="entry name" value="alpha/beta-Hydrolases"/>
    <property type="match status" value="1"/>
</dbReference>
<evidence type="ECO:0000259" key="5">
    <source>
        <dbReference type="Pfam" id="PF00135"/>
    </source>
</evidence>
<feature type="compositionally biased region" description="Low complexity" evidence="4">
    <location>
        <begin position="37"/>
        <end position="55"/>
    </location>
</feature>
<evidence type="ECO:0000256" key="4">
    <source>
        <dbReference type="SAM" id="MobiDB-lite"/>
    </source>
</evidence>
<sequence length="406" mass="41749">MALPLETPVGPVIGRAHGGVHVWRGLPYAAPPARRFAPAGPRPSWSAPSDASTAAPPAPQLRDGTVLGDEALGGRTLDVYAPAGVSGLPVLVFVHGGAFVGGGPADYDGTHLAARLPAVVVTVSYRLGALGFLTTRASDPTPALTDLVAALTWVSDTVSAFGGDPGRVTLAGQSAGAAMVSSLMTTPAARGRFRAAVILSGGGWVRSPDEHAAAGEAFTAALDADPDTASVADLLEAATQVPADPGNPRGVPFLPVVDGDVLPVPPLDAVPGVPLWLQTCRDEMAVFRPDLPAVEQARRTAAWWEGGVRDLAAAHPGPMWTGRFDHAPAVPLFDVLGATHGADNACLWAHPPRFLERPLLGRPAAAMSAADRAVTDELHDALARFVHGHELPWAAGPTFPGHVFGP</sequence>
<keyword evidence="7" id="KW-1185">Reference proteome</keyword>
<dbReference type="InterPro" id="IPR050309">
    <property type="entry name" value="Type-B_Carboxylest/Lipase"/>
</dbReference>
<dbReference type="InterPro" id="IPR019826">
    <property type="entry name" value="Carboxylesterase_B_AS"/>
</dbReference>
<comment type="caution">
    <text evidence="6">The sequence shown here is derived from an EMBL/GenBank/DDBJ whole genome shotgun (WGS) entry which is preliminary data.</text>
</comment>
<feature type="domain" description="Carboxylesterase type B" evidence="5">
    <location>
        <begin position="5"/>
        <end position="284"/>
    </location>
</feature>
<dbReference type="Proteomes" id="UP001595947">
    <property type="component" value="Unassembled WGS sequence"/>
</dbReference>
<protein>
    <recommendedName>
        <fullName evidence="3">Carboxylic ester hydrolase</fullName>
        <ecNumber evidence="3">3.1.1.-</ecNumber>
    </recommendedName>
</protein>
<organism evidence="6 7">
    <name type="scientific">Actinomycetospora atypica</name>
    <dbReference type="NCBI Taxonomy" id="1290095"/>
    <lineage>
        <taxon>Bacteria</taxon>
        <taxon>Bacillati</taxon>
        <taxon>Actinomycetota</taxon>
        <taxon>Actinomycetes</taxon>
        <taxon>Pseudonocardiales</taxon>
        <taxon>Pseudonocardiaceae</taxon>
        <taxon>Actinomycetospora</taxon>
    </lineage>
</organism>
<evidence type="ECO:0000313" key="7">
    <source>
        <dbReference type="Proteomes" id="UP001595947"/>
    </source>
</evidence>
<dbReference type="PROSITE" id="PS00122">
    <property type="entry name" value="CARBOXYLESTERASE_B_1"/>
    <property type="match status" value="1"/>
</dbReference>
<dbReference type="RefSeq" id="WP_378038116.1">
    <property type="nucleotide sequence ID" value="NZ_JBHSIV010000026.1"/>
</dbReference>
<gene>
    <name evidence="6" type="ORF">ACFPBZ_21310</name>
</gene>
<dbReference type="InterPro" id="IPR029058">
    <property type="entry name" value="AB_hydrolase_fold"/>
</dbReference>
<dbReference type="Gene3D" id="3.40.50.1820">
    <property type="entry name" value="alpha/beta hydrolase"/>
    <property type="match status" value="1"/>
</dbReference>
<name>A0ABV9YSE3_9PSEU</name>
<feature type="region of interest" description="Disordered" evidence="4">
    <location>
        <begin position="37"/>
        <end position="64"/>
    </location>
</feature>
<dbReference type="EMBL" id="JBHSIV010000026">
    <property type="protein sequence ID" value="MFC5064776.1"/>
    <property type="molecule type" value="Genomic_DNA"/>
</dbReference>
<dbReference type="PANTHER" id="PTHR11559">
    <property type="entry name" value="CARBOXYLESTERASE"/>
    <property type="match status" value="1"/>
</dbReference>
<proteinExistence type="inferred from homology"/>
<accession>A0ABV9YSE3</accession>
<reference evidence="7" key="1">
    <citation type="journal article" date="2019" name="Int. J. Syst. Evol. Microbiol.">
        <title>The Global Catalogue of Microorganisms (GCM) 10K type strain sequencing project: providing services to taxonomists for standard genome sequencing and annotation.</title>
        <authorList>
            <consortium name="The Broad Institute Genomics Platform"/>
            <consortium name="The Broad Institute Genome Sequencing Center for Infectious Disease"/>
            <person name="Wu L."/>
            <person name="Ma J."/>
        </authorList>
    </citation>
    <scope>NUCLEOTIDE SEQUENCE [LARGE SCALE GENOMIC DNA]</scope>
    <source>
        <strain evidence="7">CGMCC 4.7093</strain>
    </source>
</reference>